<keyword evidence="7" id="KW-0067">ATP-binding</keyword>
<evidence type="ECO:0000256" key="6">
    <source>
        <dbReference type="ARBA" id="ARBA00022777"/>
    </source>
</evidence>
<gene>
    <name evidence="13" type="ORF">AOZ06_34345</name>
</gene>
<feature type="transmembrane region" description="Helical" evidence="10">
    <location>
        <begin position="136"/>
        <end position="155"/>
    </location>
</feature>
<dbReference type="EC" id="2.7.13.3" evidence="2"/>
<dbReference type="Gene3D" id="3.30.565.10">
    <property type="entry name" value="Histidine kinase-like ATPase, C-terminal domain"/>
    <property type="match status" value="1"/>
</dbReference>
<dbReference type="Gene3D" id="1.20.5.1930">
    <property type="match status" value="1"/>
</dbReference>
<keyword evidence="6" id="KW-0418">Kinase</keyword>
<dbReference type="Proteomes" id="UP000063699">
    <property type="component" value="Chromosome"/>
</dbReference>
<dbReference type="GO" id="GO:0005524">
    <property type="term" value="F:ATP binding"/>
    <property type="evidence" value="ECO:0007669"/>
    <property type="project" value="UniProtKB-KW"/>
</dbReference>
<name>A0A0N7F4F5_9PSEU</name>
<dbReference type="InterPro" id="IPR036890">
    <property type="entry name" value="HATPase_C_sf"/>
</dbReference>
<dbReference type="InterPro" id="IPR011712">
    <property type="entry name" value="Sig_transdc_His_kin_sub3_dim/P"/>
</dbReference>
<evidence type="ECO:0000313" key="13">
    <source>
        <dbReference type="EMBL" id="ALG11287.1"/>
    </source>
</evidence>
<dbReference type="Pfam" id="PF02518">
    <property type="entry name" value="HATPase_c"/>
    <property type="match status" value="1"/>
</dbReference>
<dbReference type="STRING" id="860235.AOZ06_34345"/>
<evidence type="ECO:0000256" key="9">
    <source>
        <dbReference type="SAM" id="MobiDB-lite"/>
    </source>
</evidence>
<evidence type="ECO:0000256" key="8">
    <source>
        <dbReference type="ARBA" id="ARBA00023012"/>
    </source>
</evidence>
<reference evidence="13 14" key="1">
    <citation type="submission" date="2015-07" db="EMBL/GenBank/DDBJ databases">
        <title>Genome sequencing of Kibdelosporangium phytohabitans.</title>
        <authorList>
            <person name="Qin S."/>
            <person name="Xing K."/>
        </authorList>
    </citation>
    <scope>NUCLEOTIDE SEQUENCE [LARGE SCALE GENOMIC DNA]</scope>
    <source>
        <strain evidence="13 14">KLBMP1111</strain>
    </source>
</reference>
<evidence type="ECO:0000256" key="10">
    <source>
        <dbReference type="SAM" id="Phobius"/>
    </source>
</evidence>
<evidence type="ECO:0000256" key="5">
    <source>
        <dbReference type="ARBA" id="ARBA00022741"/>
    </source>
</evidence>
<evidence type="ECO:0000256" key="4">
    <source>
        <dbReference type="ARBA" id="ARBA00022679"/>
    </source>
</evidence>
<feature type="region of interest" description="Disordered" evidence="9">
    <location>
        <begin position="354"/>
        <end position="375"/>
    </location>
</feature>
<accession>A0A0N7F4F5</accession>
<keyword evidence="10" id="KW-0812">Transmembrane</keyword>
<protein>
    <recommendedName>
        <fullName evidence="2">histidine kinase</fullName>
        <ecNumber evidence="2">2.7.13.3</ecNumber>
    </recommendedName>
</protein>
<feature type="transmembrane region" description="Helical" evidence="10">
    <location>
        <begin position="32"/>
        <end position="51"/>
    </location>
</feature>
<dbReference type="InterPro" id="IPR050482">
    <property type="entry name" value="Sensor_HK_TwoCompSys"/>
</dbReference>
<evidence type="ECO:0000259" key="11">
    <source>
        <dbReference type="Pfam" id="PF02518"/>
    </source>
</evidence>
<comment type="catalytic activity">
    <reaction evidence="1">
        <text>ATP + protein L-histidine = ADP + protein N-phospho-L-histidine.</text>
        <dbReference type="EC" id="2.7.13.3"/>
    </reaction>
</comment>
<evidence type="ECO:0000256" key="1">
    <source>
        <dbReference type="ARBA" id="ARBA00000085"/>
    </source>
</evidence>
<dbReference type="EMBL" id="CP012752">
    <property type="protein sequence ID" value="ALG11287.1"/>
    <property type="molecule type" value="Genomic_DNA"/>
</dbReference>
<keyword evidence="5" id="KW-0547">Nucleotide-binding</keyword>
<dbReference type="SUPFAM" id="SSF55874">
    <property type="entry name" value="ATPase domain of HSP90 chaperone/DNA topoisomerase II/histidine kinase"/>
    <property type="match status" value="1"/>
</dbReference>
<keyword evidence="14" id="KW-1185">Reference proteome</keyword>
<feature type="domain" description="Signal transduction histidine kinase subgroup 3 dimerisation and phosphoacceptor" evidence="12">
    <location>
        <begin position="171"/>
        <end position="234"/>
    </location>
</feature>
<feature type="transmembrane region" description="Helical" evidence="10">
    <location>
        <begin position="58"/>
        <end position="77"/>
    </location>
</feature>
<dbReference type="PANTHER" id="PTHR24421">
    <property type="entry name" value="NITRATE/NITRITE SENSOR PROTEIN NARX-RELATED"/>
    <property type="match status" value="1"/>
</dbReference>
<keyword evidence="10" id="KW-0472">Membrane</keyword>
<keyword evidence="8" id="KW-0902">Two-component regulatory system</keyword>
<feature type="region of interest" description="Disordered" evidence="9">
    <location>
        <begin position="318"/>
        <end position="340"/>
    </location>
</feature>
<dbReference type="Pfam" id="PF07730">
    <property type="entry name" value="HisKA_3"/>
    <property type="match status" value="1"/>
</dbReference>
<keyword evidence="10" id="KW-1133">Transmembrane helix</keyword>
<feature type="domain" description="Histidine kinase/HSP90-like ATPase" evidence="11">
    <location>
        <begin position="281"/>
        <end position="372"/>
    </location>
</feature>
<evidence type="ECO:0000259" key="12">
    <source>
        <dbReference type="Pfam" id="PF07730"/>
    </source>
</evidence>
<evidence type="ECO:0000256" key="7">
    <source>
        <dbReference type="ARBA" id="ARBA00022840"/>
    </source>
</evidence>
<feature type="transmembrane region" description="Helical" evidence="10">
    <location>
        <begin position="7"/>
        <end position="26"/>
    </location>
</feature>
<evidence type="ECO:0000256" key="2">
    <source>
        <dbReference type="ARBA" id="ARBA00012438"/>
    </source>
</evidence>
<dbReference type="PANTHER" id="PTHR24421:SF10">
    <property type="entry name" value="NITRATE_NITRITE SENSOR PROTEIN NARQ"/>
    <property type="match status" value="1"/>
</dbReference>
<organism evidence="13 14">
    <name type="scientific">Kibdelosporangium phytohabitans</name>
    <dbReference type="NCBI Taxonomy" id="860235"/>
    <lineage>
        <taxon>Bacteria</taxon>
        <taxon>Bacillati</taxon>
        <taxon>Actinomycetota</taxon>
        <taxon>Actinomycetes</taxon>
        <taxon>Pseudonocardiales</taxon>
        <taxon>Pseudonocardiaceae</taxon>
        <taxon>Kibdelosporangium</taxon>
    </lineage>
</organism>
<dbReference type="RefSeq" id="WP_054293188.1">
    <property type="nucleotide sequence ID" value="NZ_CP012752.1"/>
</dbReference>
<dbReference type="GO" id="GO:0000155">
    <property type="term" value="F:phosphorelay sensor kinase activity"/>
    <property type="evidence" value="ECO:0007669"/>
    <property type="project" value="InterPro"/>
</dbReference>
<sequence>MTVTRDRLFDVLALAGATSLLIVSLVGPPGGVAYTAVGTTIQVMAVGILVFRRKAPLGILWFTVATSAGMTIAELAARGTVIDLTRDESTLWIPQAVTPFVVCTAMASSRTRAAWLPAGLLFVLSVRPWEFTGARLATSLLLIAVPAVMGVTFGARDRLYRMQMEAARAEERATLAAEMHDVVTHRVSLMVLQAGGLEMTAKDDETRRAAEELRANGCQALEELREVVAILRAETGEAKGAVTQAPVPELSTLVSESTSVGVAVELVEEGTADQASPVVRRTAHRIVQEALTNARKHAPGAAVRVAVNYGPAGTRVSVRNTAPDRPADPDLTAAGSGSGLDNLRERVSMIGGTLDAGPSPEGGFHVSATLTEPTS</sequence>
<dbReference type="GO" id="GO:0016020">
    <property type="term" value="C:membrane"/>
    <property type="evidence" value="ECO:0007669"/>
    <property type="project" value="InterPro"/>
</dbReference>
<evidence type="ECO:0000313" key="14">
    <source>
        <dbReference type="Proteomes" id="UP000063699"/>
    </source>
</evidence>
<keyword evidence="3" id="KW-0597">Phosphoprotein</keyword>
<dbReference type="AlphaFoldDB" id="A0A0N7F4F5"/>
<evidence type="ECO:0000256" key="3">
    <source>
        <dbReference type="ARBA" id="ARBA00022553"/>
    </source>
</evidence>
<dbReference type="CDD" id="cd16917">
    <property type="entry name" value="HATPase_UhpB-NarQ-NarX-like"/>
    <property type="match status" value="1"/>
</dbReference>
<dbReference type="KEGG" id="kphy:AOZ06_34345"/>
<keyword evidence="4" id="KW-0808">Transferase</keyword>
<dbReference type="GO" id="GO:0046983">
    <property type="term" value="F:protein dimerization activity"/>
    <property type="evidence" value="ECO:0007669"/>
    <property type="project" value="InterPro"/>
</dbReference>
<dbReference type="InterPro" id="IPR003594">
    <property type="entry name" value="HATPase_dom"/>
</dbReference>
<proteinExistence type="predicted"/>